<evidence type="ECO:0000313" key="3">
    <source>
        <dbReference type="Proteomes" id="UP000008639"/>
    </source>
</evidence>
<reference evidence="2 3" key="1">
    <citation type="journal article" date="2011" name="Stand. Genomic Sci.">
        <title>Complete genome sequence of Arthrobacter phenanthrenivorans type strain (Sphe3).</title>
        <authorList>
            <person name="Kallimanis A."/>
            <person name="Labutti K.M."/>
            <person name="Lapidus A."/>
            <person name="Clum A."/>
            <person name="Lykidis A."/>
            <person name="Mavromatis K."/>
            <person name="Pagani I."/>
            <person name="Liolios K."/>
            <person name="Ivanova N."/>
            <person name="Goodwin L."/>
            <person name="Pitluck S."/>
            <person name="Chen A."/>
            <person name="Palaniappan K."/>
            <person name="Markowitz V."/>
            <person name="Bristow J."/>
            <person name="Velentzas A.D."/>
            <person name="Perisynakis A."/>
            <person name="Ouzounis C.C."/>
            <person name="Kyrpides N.C."/>
            <person name="Koukkou A.I."/>
            <person name="Drainas C."/>
        </authorList>
    </citation>
    <scope>NUCLEOTIDE SEQUENCE [LARGE SCALE GENOMIC DNA]</scope>
    <source>
        <strain evidence="3">DSM 18606 / JCM 16027 / LMG 23796 / Sphe3</strain>
    </source>
</reference>
<dbReference type="HOGENOM" id="CLU_2749024_0_0_11"/>
<dbReference type="RefSeq" id="WP_013602057.1">
    <property type="nucleotide sequence ID" value="NC_015145.1"/>
</dbReference>
<feature type="transmembrane region" description="Helical" evidence="1">
    <location>
        <begin position="20"/>
        <end position="40"/>
    </location>
</feature>
<gene>
    <name evidence="2" type="ordered locus">Asphe3_30550</name>
</gene>
<evidence type="ECO:0000256" key="1">
    <source>
        <dbReference type="SAM" id="Phobius"/>
    </source>
</evidence>
<dbReference type="Proteomes" id="UP000008639">
    <property type="component" value="Chromosome"/>
</dbReference>
<keyword evidence="1" id="KW-0472">Membrane</keyword>
<dbReference type="AlphaFoldDB" id="F0M1G9"/>
<dbReference type="EMBL" id="CP002379">
    <property type="protein sequence ID" value="ADX74165.1"/>
    <property type="molecule type" value="Genomic_DNA"/>
</dbReference>
<accession>F0M1G9</accession>
<dbReference type="KEGG" id="apn:Asphe3_30550"/>
<organism evidence="2 3">
    <name type="scientific">Pseudarthrobacter phenanthrenivorans (strain DSM 18606 / JCM 16027 / LMG 23796 / Sphe3)</name>
    <name type="common">Arthrobacter phenanthrenivorans</name>
    <dbReference type="NCBI Taxonomy" id="930171"/>
    <lineage>
        <taxon>Bacteria</taxon>
        <taxon>Bacillati</taxon>
        <taxon>Actinomycetota</taxon>
        <taxon>Actinomycetes</taxon>
        <taxon>Micrococcales</taxon>
        <taxon>Micrococcaceae</taxon>
        <taxon>Pseudarthrobacter</taxon>
    </lineage>
</organism>
<proteinExistence type="predicted"/>
<evidence type="ECO:0000313" key="2">
    <source>
        <dbReference type="EMBL" id="ADX74165.1"/>
    </source>
</evidence>
<sequence precursor="true">MINLMDGGRRRRRPSKREQLEMAGFTVLSVTGAVILLPVIGLKAVMSALPFVRTPAIGDQQGHDEHYLIN</sequence>
<protein>
    <submittedName>
        <fullName evidence="2">Uncharacterized protein</fullName>
    </submittedName>
</protein>
<name>F0M1G9_PSEPM</name>
<keyword evidence="1" id="KW-0812">Transmembrane</keyword>
<keyword evidence="1" id="KW-1133">Transmembrane helix</keyword>